<accession>A0A6G8PY45</accession>
<keyword evidence="7" id="KW-0472">Membrane</keyword>
<dbReference type="InterPro" id="IPR050222">
    <property type="entry name" value="MATE_MdtK"/>
</dbReference>
<sequence>MKRNPKARAQDREILRLALPALGALAAEPTYVLVDTAIVGHLGTPELGALAIAGILLTTSVTLFNFLTYGTTARVARLHGAGEDGAVGSVGSGALWISVALGGLLLALALLFAGPAVSLMGGDGRVGEMAVEYLRISALGLPFAMIALAGRASCAGGRPEAAAPNRGNGERRERRAGGAVRLRVRVGIAGSAWGTVIAQAGMGAAFVLALLRASGACVSRGGPPSGRS</sequence>
<feature type="transmembrane region" description="Helical" evidence="7">
    <location>
        <begin position="93"/>
        <end position="113"/>
    </location>
</feature>
<comment type="similarity">
    <text evidence="2">Belongs to the multi antimicrobial extrusion (MATE) (TC 2.A.66.1) family.</text>
</comment>
<evidence type="ECO:0000256" key="6">
    <source>
        <dbReference type="SAM" id="MobiDB-lite"/>
    </source>
</evidence>
<evidence type="ECO:0000256" key="3">
    <source>
        <dbReference type="ARBA" id="ARBA00020268"/>
    </source>
</evidence>
<dbReference type="EMBL" id="CP045121">
    <property type="protein sequence ID" value="QIN79164.1"/>
    <property type="molecule type" value="Genomic_DNA"/>
</dbReference>
<evidence type="ECO:0000256" key="2">
    <source>
        <dbReference type="ARBA" id="ARBA00010199"/>
    </source>
</evidence>
<keyword evidence="7" id="KW-0812">Transmembrane</keyword>
<keyword evidence="4" id="KW-0813">Transport</keyword>
<dbReference type="GO" id="GO:0015297">
    <property type="term" value="F:antiporter activity"/>
    <property type="evidence" value="ECO:0007669"/>
    <property type="project" value="InterPro"/>
</dbReference>
<evidence type="ECO:0000256" key="4">
    <source>
        <dbReference type="ARBA" id="ARBA00022448"/>
    </source>
</evidence>
<dbReference type="Pfam" id="PF01554">
    <property type="entry name" value="MatE"/>
    <property type="match status" value="1"/>
</dbReference>
<feature type="region of interest" description="Disordered" evidence="6">
    <location>
        <begin position="155"/>
        <end position="174"/>
    </location>
</feature>
<dbReference type="InterPro" id="IPR002528">
    <property type="entry name" value="MATE_fam"/>
</dbReference>
<feature type="transmembrane region" description="Helical" evidence="7">
    <location>
        <begin position="50"/>
        <end position="72"/>
    </location>
</feature>
<comment type="function">
    <text evidence="1">Multidrug efflux pump.</text>
</comment>
<reference evidence="8 9" key="1">
    <citation type="submission" date="2019-10" db="EMBL/GenBank/DDBJ databases">
        <title>Rubrobacter sp nov SCSIO 52915 isolated from a deep-sea sediment in the South China Sea.</title>
        <authorList>
            <person name="Chen R.W."/>
        </authorList>
    </citation>
    <scope>NUCLEOTIDE SEQUENCE [LARGE SCALE GENOMIC DNA]</scope>
    <source>
        <strain evidence="8 9">SCSIO 52915</strain>
    </source>
</reference>
<evidence type="ECO:0000256" key="5">
    <source>
        <dbReference type="ARBA" id="ARBA00031636"/>
    </source>
</evidence>
<keyword evidence="7" id="KW-1133">Transmembrane helix</keyword>
<dbReference type="AlphaFoldDB" id="A0A6G8PY45"/>
<dbReference type="Proteomes" id="UP000502706">
    <property type="component" value="Chromosome"/>
</dbReference>
<evidence type="ECO:0000256" key="7">
    <source>
        <dbReference type="SAM" id="Phobius"/>
    </source>
</evidence>
<dbReference type="PANTHER" id="PTHR43298">
    <property type="entry name" value="MULTIDRUG RESISTANCE PROTEIN NORM-RELATED"/>
    <property type="match status" value="1"/>
</dbReference>
<evidence type="ECO:0000313" key="9">
    <source>
        <dbReference type="Proteomes" id="UP000502706"/>
    </source>
</evidence>
<gene>
    <name evidence="8" type="ORF">GBA65_12245</name>
</gene>
<name>A0A6G8PY45_9ACTN</name>
<dbReference type="KEGG" id="rmar:GBA65_12245"/>
<protein>
    <recommendedName>
        <fullName evidence="3">Probable multidrug resistance protein NorM</fullName>
    </recommendedName>
    <alternativeName>
        <fullName evidence="5">Multidrug-efflux transporter</fullName>
    </alternativeName>
</protein>
<dbReference type="RefSeq" id="WP_166396824.1">
    <property type="nucleotide sequence ID" value="NZ_CP045121.1"/>
</dbReference>
<evidence type="ECO:0000313" key="8">
    <source>
        <dbReference type="EMBL" id="QIN79164.1"/>
    </source>
</evidence>
<evidence type="ECO:0000256" key="1">
    <source>
        <dbReference type="ARBA" id="ARBA00003408"/>
    </source>
</evidence>
<dbReference type="GO" id="GO:0005886">
    <property type="term" value="C:plasma membrane"/>
    <property type="evidence" value="ECO:0007669"/>
    <property type="project" value="TreeGrafter"/>
</dbReference>
<dbReference type="GO" id="GO:0042910">
    <property type="term" value="F:xenobiotic transmembrane transporter activity"/>
    <property type="evidence" value="ECO:0007669"/>
    <property type="project" value="InterPro"/>
</dbReference>
<organism evidence="8 9">
    <name type="scientific">Rubrobacter marinus</name>
    <dbReference type="NCBI Taxonomy" id="2653852"/>
    <lineage>
        <taxon>Bacteria</taxon>
        <taxon>Bacillati</taxon>
        <taxon>Actinomycetota</taxon>
        <taxon>Rubrobacteria</taxon>
        <taxon>Rubrobacterales</taxon>
        <taxon>Rubrobacteraceae</taxon>
        <taxon>Rubrobacter</taxon>
    </lineage>
</organism>
<dbReference type="PANTHER" id="PTHR43298:SF2">
    <property type="entry name" value="FMN_FAD EXPORTER YEEO-RELATED"/>
    <property type="match status" value="1"/>
</dbReference>
<proteinExistence type="inferred from homology"/>
<keyword evidence="9" id="KW-1185">Reference proteome</keyword>